<accession>A0A098EBX5</accession>
<feature type="transmembrane region" description="Helical" evidence="1">
    <location>
        <begin position="5"/>
        <end position="26"/>
    </location>
</feature>
<evidence type="ECO:0000313" key="2">
    <source>
        <dbReference type="EMBL" id="CEG12525.1"/>
    </source>
</evidence>
<protein>
    <submittedName>
        <fullName evidence="2">Uncharacterized protein</fullName>
    </submittedName>
</protein>
<evidence type="ECO:0000256" key="1">
    <source>
        <dbReference type="SAM" id="Phobius"/>
    </source>
</evidence>
<dbReference type="AlphaFoldDB" id="A0A098EBX5"/>
<reference evidence="2" key="1">
    <citation type="submission" date="2014-09" db="EMBL/GenBank/DDBJ databases">
        <authorList>
            <person name="Probst J Alexander"/>
        </authorList>
    </citation>
    <scope>NUCLEOTIDE SEQUENCE</scope>
</reference>
<keyword evidence="1" id="KW-0472">Membrane</keyword>
<name>A0A098EBX5_9ZZZZ</name>
<gene>
    <name evidence="2" type="ORF">MSIBF_A2420007</name>
</gene>
<dbReference type="EMBL" id="CCXY01000160">
    <property type="protein sequence ID" value="CEG12525.1"/>
    <property type="molecule type" value="Genomic_DNA"/>
</dbReference>
<organism evidence="2">
    <name type="scientific">groundwater metagenome</name>
    <dbReference type="NCBI Taxonomy" id="717931"/>
    <lineage>
        <taxon>unclassified sequences</taxon>
        <taxon>metagenomes</taxon>
        <taxon>ecological metagenomes</taxon>
    </lineage>
</organism>
<proteinExistence type="predicted"/>
<sequence length="324" mass="38457">MKKKIIIFSVVWIIIFFVFLFGVKYVEFSNYVDISSEFNTAPITNVSMDGNFLYPLIEIKGYFLEVVKTPSLNSKEVYNYRITETHVGAKEDKFINFIKFFVAEFVPQMEWKVEIESVDDETIEGHEESGDELSCKPITKFWINKKYGWIKRSIMNPECIYERLYPEKNYSLEEADIYSNIVSRTPSWYSKWMSALDEKFSWIQLVRRNMSLNMNGTMISKNTLKNITLLHCSDDEIITKYKVVDVESINGRKCFKVYVLSTHKEYAKCKEFLEDFYKHNNTLMIGEQFNNISGVLWIDYNKRILVNAIFFNEERRKIIKMELE</sequence>
<keyword evidence="1" id="KW-0812">Transmembrane</keyword>
<keyword evidence="1" id="KW-1133">Transmembrane helix</keyword>